<reference evidence="13 14" key="1">
    <citation type="submission" date="2016-05" db="EMBL/GenBank/DDBJ databases">
        <title>A degradative enzymes factory behind the ericoid mycorrhizal symbiosis.</title>
        <authorList>
            <consortium name="DOE Joint Genome Institute"/>
            <person name="Martino E."/>
            <person name="Morin E."/>
            <person name="Grelet G."/>
            <person name="Kuo A."/>
            <person name="Kohler A."/>
            <person name="Daghino S."/>
            <person name="Barry K."/>
            <person name="Choi C."/>
            <person name="Cichocki N."/>
            <person name="Clum A."/>
            <person name="Copeland A."/>
            <person name="Hainaut M."/>
            <person name="Haridas S."/>
            <person name="Labutti K."/>
            <person name="Lindquist E."/>
            <person name="Lipzen A."/>
            <person name="Khouja H.-R."/>
            <person name="Murat C."/>
            <person name="Ohm R."/>
            <person name="Olson A."/>
            <person name="Spatafora J."/>
            <person name="Veneault-Fourrey C."/>
            <person name="Henrissat B."/>
            <person name="Grigoriev I."/>
            <person name="Martin F."/>
            <person name="Perotto S."/>
        </authorList>
    </citation>
    <scope>NUCLEOTIDE SEQUENCE [LARGE SCALE GENOMIC DNA]</scope>
    <source>
        <strain evidence="13 14">UAMH 7357</strain>
    </source>
</reference>
<keyword evidence="6 8" id="KW-0443">Lipid metabolism</keyword>
<evidence type="ECO:0000256" key="10">
    <source>
        <dbReference type="SAM" id="MobiDB-lite"/>
    </source>
</evidence>
<organism evidence="13 14">
    <name type="scientific">Hyaloscypha hepaticicola</name>
    <dbReference type="NCBI Taxonomy" id="2082293"/>
    <lineage>
        <taxon>Eukaryota</taxon>
        <taxon>Fungi</taxon>
        <taxon>Dikarya</taxon>
        <taxon>Ascomycota</taxon>
        <taxon>Pezizomycotina</taxon>
        <taxon>Leotiomycetes</taxon>
        <taxon>Helotiales</taxon>
        <taxon>Hyaloscyphaceae</taxon>
        <taxon>Hyaloscypha</taxon>
    </lineage>
</organism>
<dbReference type="InterPro" id="IPR016035">
    <property type="entry name" value="Acyl_Trfase/lysoPLipase"/>
</dbReference>
<comment type="similarity">
    <text evidence="1 9">Belongs to the lysophospholipase family.</text>
</comment>
<dbReference type="STRING" id="1745343.A0A2J6QHZ4"/>
<accession>A0A2J6QHZ4</accession>
<evidence type="ECO:0000313" key="13">
    <source>
        <dbReference type="EMBL" id="PMD25878.1"/>
    </source>
</evidence>
<feature type="signal peptide" evidence="9">
    <location>
        <begin position="1"/>
        <end position="20"/>
    </location>
</feature>
<dbReference type="PROSITE" id="PS51210">
    <property type="entry name" value="PLA2C"/>
    <property type="match status" value="1"/>
</dbReference>
<dbReference type="SMART" id="SM00022">
    <property type="entry name" value="PLAc"/>
    <property type="match status" value="1"/>
</dbReference>
<keyword evidence="3 9" id="KW-0732">Signal</keyword>
<protein>
    <recommendedName>
        <fullName evidence="2 9">Lysophospholipase</fullName>
        <ecNumber evidence="2 9">3.1.1.5</ecNumber>
    </recommendedName>
</protein>
<name>A0A2J6QHZ4_9HELO</name>
<dbReference type="AlphaFoldDB" id="A0A2J6QHZ4"/>
<dbReference type="EC" id="3.1.1.5" evidence="2 9"/>
<dbReference type="GO" id="GO:0046475">
    <property type="term" value="P:glycerophospholipid catabolic process"/>
    <property type="evidence" value="ECO:0007669"/>
    <property type="project" value="TreeGrafter"/>
</dbReference>
<keyword evidence="11" id="KW-1133">Transmembrane helix</keyword>
<feature type="domain" description="PLA2c" evidence="12">
    <location>
        <begin position="28"/>
        <end position="559"/>
    </location>
</feature>
<gene>
    <name evidence="13" type="ORF">NA56DRAFT_698949</name>
</gene>
<proteinExistence type="inferred from homology"/>
<dbReference type="GO" id="GO:0005829">
    <property type="term" value="C:cytosol"/>
    <property type="evidence" value="ECO:0007669"/>
    <property type="project" value="TreeGrafter"/>
</dbReference>
<comment type="catalytic activity">
    <reaction evidence="9">
        <text>a 1-acyl-sn-glycero-3-phosphocholine + H2O = sn-glycerol 3-phosphocholine + a fatty acid + H(+)</text>
        <dbReference type="Rhea" id="RHEA:15177"/>
        <dbReference type="ChEBI" id="CHEBI:15377"/>
        <dbReference type="ChEBI" id="CHEBI:15378"/>
        <dbReference type="ChEBI" id="CHEBI:16870"/>
        <dbReference type="ChEBI" id="CHEBI:28868"/>
        <dbReference type="ChEBI" id="CHEBI:58168"/>
        <dbReference type="EC" id="3.1.1.5"/>
    </reaction>
</comment>
<feature type="chain" id="PRO_5014210434" description="Lysophospholipase" evidence="9">
    <location>
        <begin position="21"/>
        <end position="604"/>
    </location>
</feature>
<dbReference type="Pfam" id="PF01735">
    <property type="entry name" value="PLA2_B"/>
    <property type="match status" value="1"/>
</dbReference>
<dbReference type="GO" id="GO:0004622">
    <property type="term" value="F:phosphatidylcholine lysophospholipase activity"/>
    <property type="evidence" value="ECO:0007669"/>
    <property type="project" value="UniProtKB-EC"/>
</dbReference>
<dbReference type="EMBL" id="KZ613469">
    <property type="protein sequence ID" value="PMD25878.1"/>
    <property type="molecule type" value="Genomic_DNA"/>
</dbReference>
<evidence type="ECO:0000256" key="1">
    <source>
        <dbReference type="ARBA" id="ARBA00008780"/>
    </source>
</evidence>
<dbReference type="Proteomes" id="UP000235672">
    <property type="component" value="Unassembled WGS sequence"/>
</dbReference>
<dbReference type="InterPro" id="IPR002642">
    <property type="entry name" value="LysoPLipase_cat_dom"/>
</dbReference>
<dbReference type="PANTHER" id="PTHR10728">
    <property type="entry name" value="CYTOSOLIC PHOSPHOLIPASE A2"/>
    <property type="match status" value="1"/>
</dbReference>
<feature type="region of interest" description="Disordered" evidence="10">
    <location>
        <begin position="523"/>
        <end position="564"/>
    </location>
</feature>
<feature type="compositionally biased region" description="Polar residues" evidence="10">
    <location>
        <begin position="533"/>
        <end position="550"/>
    </location>
</feature>
<dbReference type="PANTHER" id="PTHR10728:SF33">
    <property type="entry name" value="LYSOPHOSPHOLIPASE 1-RELATED"/>
    <property type="match status" value="1"/>
</dbReference>
<keyword evidence="11" id="KW-0472">Membrane</keyword>
<dbReference type="SUPFAM" id="SSF52151">
    <property type="entry name" value="FabD/lysophospholipase-like"/>
    <property type="match status" value="1"/>
</dbReference>
<dbReference type="GO" id="GO:0005783">
    <property type="term" value="C:endoplasmic reticulum"/>
    <property type="evidence" value="ECO:0007669"/>
    <property type="project" value="TreeGrafter"/>
</dbReference>
<evidence type="ECO:0000256" key="2">
    <source>
        <dbReference type="ARBA" id="ARBA00013274"/>
    </source>
</evidence>
<evidence type="ECO:0000256" key="8">
    <source>
        <dbReference type="PROSITE-ProRule" id="PRU00555"/>
    </source>
</evidence>
<keyword evidence="11" id="KW-0812">Transmembrane</keyword>
<dbReference type="GO" id="GO:0004623">
    <property type="term" value="F:phospholipase A2 activity"/>
    <property type="evidence" value="ECO:0007669"/>
    <property type="project" value="TreeGrafter"/>
</dbReference>
<keyword evidence="5 8" id="KW-0442">Lipid degradation</keyword>
<evidence type="ECO:0000256" key="5">
    <source>
        <dbReference type="ARBA" id="ARBA00022963"/>
    </source>
</evidence>
<evidence type="ECO:0000256" key="7">
    <source>
        <dbReference type="ARBA" id="ARBA00023180"/>
    </source>
</evidence>
<evidence type="ECO:0000256" key="3">
    <source>
        <dbReference type="ARBA" id="ARBA00022729"/>
    </source>
</evidence>
<sequence length="604" mass="63626">MRFPTSATVVVTALISRGLAGYAPVPTSCPATSLVRLATGLSDQEEAYRTARKAKADVALGAWLDKISCSFDTTGEMPTVAFTSSGGGDRALLIGAGIIQAFDGRDSSVSTSGLYQGLTYHSALSGGSWLLSSIMANDFATISTLLETWEPNFANGLFSPDGSNATAVRAQINDDIAAKKAAGFKGTVADAWSRLLSLQLLPGPDYGVDNTLSAITNLPSFVNHEMPYPIITSLNVDLSGTLCLPPFNGSIWEFTPYEFGTWDSEVAAFTPTAFLGTSLSNGIPSSNSCITNYDNLGFVMGTSSTLFNDPGVGSGPAPLLANFCQEPSTSSNTTSTPDPILTEFTDDIYALLTEMPAITFASPADLYANWPNPFYNLASAPLVSAQKTLAMVDGGEAGQVNPIFPFLQPARNVDVILVNDNDGDTAELYPDGAEIYYTYLAALEAGLTRMPFVPSPDVFIAQNITERPVFFGCNDSSTATVVWIPNSPLTPAGGAIETAQVQLNVSQTQSMVANGVAVGSQNDSNEWAEGPKCSSSYGTSKAGIASTTGDTGTGEGFAESLGEKSRRESRTRKFLMNFIAFASMICAFYLPIDAILPPMANSSK</sequence>
<keyword evidence="14" id="KW-1185">Reference proteome</keyword>
<evidence type="ECO:0000256" key="11">
    <source>
        <dbReference type="SAM" id="Phobius"/>
    </source>
</evidence>
<evidence type="ECO:0000256" key="6">
    <source>
        <dbReference type="ARBA" id="ARBA00023098"/>
    </source>
</evidence>
<dbReference type="OrthoDB" id="4084751at2759"/>
<feature type="transmembrane region" description="Helical" evidence="11">
    <location>
        <begin position="574"/>
        <end position="596"/>
    </location>
</feature>
<evidence type="ECO:0000256" key="9">
    <source>
        <dbReference type="RuleBase" id="RU362103"/>
    </source>
</evidence>
<evidence type="ECO:0000259" key="12">
    <source>
        <dbReference type="PROSITE" id="PS51210"/>
    </source>
</evidence>
<evidence type="ECO:0000313" key="14">
    <source>
        <dbReference type="Proteomes" id="UP000235672"/>
    </source>
</evidence>
<keyword evidence="4 8" id="KW-0378">Hydrolase</keyword>
<dbReference type="Gene3D" id="3.40.1090.10">
    <property type="entry name" value="Cytosolic phospholipase A2 catalytic domain"/>
    <property type="match status" value="1"/>
</dbReference>
<evidence type="ECO:0000256" key="4">
    <source>
        <dbReference type="ARBA" id="ARBA00022801"/>
    </source>
</evidence>
<keyword evidence="7" id="KW-0325">Glycoprotein</keyword>